<feature type="compositionally biased region" description="Polar residues" evidence="1">
    <location>
        <begin position="279"/>
        <end position="298"/>
    </location>
</feature>
<feature type="compositionally biased region" description="Polar residues" evidence="1">
    <location>
        <begin position="218"/>
        <end position="228"/>
    </location>
</feature>
<protein>
    <submittedName>
        <fullName evidence="2">Uncharacterized protein</fullName>
    </submittedName>
</protein>
<feature type="region of interest" description="Disordered" evidence="1">
    <location>
        <begin position="347"/>
        <end position="403"/>
    </location>
</feature>
<accession>A0A9N8E813</accession>
<sequence>MPPRAIATASAAPKFLDEVVGKEVEIQFAVEGGDDAFFRGTIEGIQKMRRKLSSGWKDVEHYILFDDGDERWFDLSSEDQYGRLRWITAATTATISTRRQTRQSRRNQKPVEVIELDDDDDDDDDVAVSNEATNGQDDRKPAAVSNKQKPSRTESSSPEPDGPPSSASSSVVEVVVGNSASVGVDKNGQKQTEVQYTSKRPRTETFGAQPDAPFPSIASASRASTPSDISEFGQGIDISDDSKLVGAEEEEDRKQPAAVPPASKKRHRMERATPDEPLSSASNSRASTPDVFQSTTVALINPPKDQVAKTAQKPVTTRGKAPPRGLQLKLQRQQAAKAPISVAVVTPAKEKHKTSHSILPSKPFAVIEPAAKRKKPATTNPRKPKNTASSKRKQPPSSSSAALATTTTKADYIYSDEIDLRDFEYWLRNLHKSGRKNAEKKLISKANANCVMRQVRKFVAGEGVTYGRWPNGTYFKPGVKFNLRHNYMLFHEEAKAFEDRYGEDLGHGWLMRHPIMKLKLYCPYARELRQRKREFLAFLCSTLRSESPSSVANGVGDVLKTIFSFVVREKVYVTA</sequence>
<proteinExistence type="predicted"/>
<feature type="compositionally biased region" description="Basic residues" evidence="1">
    <location>
        <begin position="372"/>
        <end position="394"/>
    </location>
</feature>
<evidence type="ECO:0000256" key="1">
    <source>
        <dbReference type="SAM" id="MobiDB-lite"/>
    </source>
</evidence>
<feature type="compositionally biased region" description="Basic residues" evidence="1">
    <location>
        <begin position="99"/>
        <end position="108"/>
    </location>
</feature>
<dbReference type="EMBL" id="CAICTM010000719">
    <property type="protein sequence ID" value="CAB9515520.1"/>
    <property type="molecule type" value="Genomic_DNA"/>
</dbReference>
<dbReference type="AlphaFoldDB" id="A0A9N8E813"/>
<name>A0A9N8E813_9STRA</name>
<gene>
    <name evidence="2" type="ORF">SEMRO_720_G192640.1</name>
</gene>
<reference evidence="2" key="1">
    <citation type="submission" date="2020-06" db="EMBL/GenBank/DDBJ databases">
        <authorList>
            <consortium name="Plant Systems Biology data submission"/>
        </authorList>
    </citation>
    <scope>NUCLEOTIDE SEQUENCE</scope>
    <source>
        <strain evidence="2">D6</strain>
    </source>
</reference>
<feature type="compositionally biased region" description="Polar residues" evidence="1">
    <location>
        <begin position="189"/>
        <end position="198"/>
    </location>
</feature>
<comment type="caution">
    <text evidence="2">The sequence shown here is derived from an EMBL/GenBank/DDBJ whole genome shotgun (WGS) entry which is preliminary data.</text>
</comment>
<organism evidence="2 3">
    <name type="scientific">Seminavis robusta</name>
    <dbReference type="NCBI Taxonomy" id="568900"/>
    <lineage>
        <taxon>Eukaryota</taxon>
        <taxon>Sar</taxon>
        <taxon>Stramenopiles</taxon>
        <taxon>Ochrophyta</taxon>
        <taxon>Bacillariophyta</taxon>
        <taxon>Bacillariophyceae</taxon>
        <taxon>Bacillariophycidae</taxon>
        <taxon>Naviculales</taxon>
        <taxon>Naviculaceae</taxon>
        <taxon>Seminavis</taxon>
    </lineage>
</organism>
<evidence type="ECO:0000313" key="2">
    <source>
        <dbReference type="EMBL" id="CAB9515520.1"/>
    </source>
</evidence>
<feature type="compositionally biased region" description="Low complexity" evidence="1">
    <location>
        <begin position="322"/>
        <end position="333"/>
    </location>
</feature>
<feature type="compositionally biased region" description="Low complexity" evidence="1">
    <location>
        <begin position="154"/>
        <end position="185"/>
    </location>
</feature>
<feature type="compositionally biased region" description="Acidic residues" evidence="1">
    <location>
        <begin position="114"/>
        <end position="126"/>
    </location>
</feature>
<dbReference type="Proteomes" id="UP001153069">
    <property type="component" value="Unassembled WGS sequence"/>
</dbReference>
<feature type="region of interest" description="Disordered" evidence="1">
    <location>
        <begin position="97"/>
        <end position="333"/>
    </location>
</feature>
<evidence type="ECO:0000313" key="3">
    <source>
        <dbReference type="Proteomes" id="UP001153069"/>
    </source>
</evidence>
<keyword evidence="3" id="KW-1185">Reference proteome</keyword>